<protein>
    <submittedName>
        <fullName evidence="1">Uncharacterized protein</fullName>
    </submittedName>
</protein>
<gene>
    <name evidence="1" type="ORF">CKO28_18865</name>
</gene>
<comment type="caution">
    <text evidence="1">The sequence shown here is derived from an EMBL/GenBank/DDBJ whole genome shotgun (WGS) entry which is preliminary data.</text>
</comment>
<sequence>MTEITAQLAADLADRIMEAWGERGCEPWARSLDDQLCFHLVSDGKTWAYNDAVQAMGAVERAVFDARIVANAAFDLADRILDDLYELPIDNRVDKGDEITPTDFRKLFAYIDDMLGPAARAERDSGEAGDARYLLASAEHILRRRLGDVPEDSVAQPFV</sequence>
<name>A0ABS1DJD4_9PROT</name>
<accession>A0ABS1DJD4</accession>
<evidence type="ECO:0000313" key="2">
    <source>
        <dbReference type="Proteomes" id="UP001296873"/>
    </source>
</evidence>
<dbReference type="RefSeq" id="WP_200342452.1">
    <property type="nucleotide sequence ID" value="NZ_NRRL01000074.1"/>
</dbReference>
<evidence type="ECO:0000313" key="1">
    <source>
        <dbReference type="EMBL" id="MBK1670101.1"/>
    </source>
</evidence>
<dbReference type="EMBL" id="NRRL01000074">
    <property type="protein sequence ID" value="MBK1670101.1"/>
    <property type="molecule type" value="Genomic_DNA"/>
</dbReference>
<keyword evidence="2" id="KW-1185">Reference proteome</keyword>
<organism evidence="1 2">
    <name type="scientific">Rhodovibrio sodomensis</name>
    <dbReference type="NCBI Taxonomy" id="1088"/>
    <lineage>
        <taxon>Bacteria</taxon>
        <taxon>Pseudomonadati</taxon>
        <taxon>Pseudomonadota</taxon>
        <taxon>Alphaproteobacteria</taxon>
        <taxon>Rhodospirillales</taxon>
        <taxon>Rhodovibrionaceae</taxon>
        <taxon>Rhodovibrio</taxon>
    </lineage>
</organism>
<reference evidence="1 2" key="1">
    <citation type="journal article" date="2020" name="Microorganisms">
        <title>Osmotic Adaptation and Compatible Solute Biosynthesis of Phototrophic Bacteria as Revealed from Genome Analyses.</title>
        <authorList>
            <person name="Imhoff J.F."/>
            <person name="Rahn T."/>
            <person name="Kunzel S."/>
            <person name="Keller A."/>
            <person name="Neulinger S.C."/>
        </authorList>
    </citation>
    <scope>NUCLEOTIDE SEQUENCE [LARGE SCALE GENOMIC DNA]</scope>
    <source>
        <strain evidence="1 2">DSM 9895</strain>
    </source>
</reference>
<proteinExistence type="predicted"/>
<dbReference type="Proteomes" id="UP001296873">
    <property type="component" value="Unassembled WGS sequence"/>
</dbReference>